<dbReference type="eggNOG" id="KOG1192">
    <property type="taxonomic scope" value="Eukaryota"/>
</dbReference>
<dbReference type="EMBL" id="CH479207">
    <property type="protein sequence ID" value="EDW30995.1"/>
    <property type="molecule type" value="Genomic_DNA"/>
</dbReference>
<reference evidence="1 2" key="1">
    <citation type="journal article" date="2007" name="Nature">
        <title>Evolution of genes and genomes on the Drosophila phylogeny.</title>
        <authorList>
            <consortium name="Drosophila 12 Genomes Consortium"/>
            <person name="Clark A.G."/>
            <person name="Eisen M.B."/>
            <person name="Smith D.R."/>
            <person name="Bergman C.M."/>
            <person name="Oliver B."/>
            <person name="Markow T.A."/>
            <person name="Kaufman T.C."/>
            <person name="Kellis M."/>
            <person name="Gelbart W."/>
            <person name="Iyer V.N."/>
            <person name="Pollard D.A."/>
            <person name="Sackton T.B."/>
            <person name="Larracuente A.M."/>
            <person name="Singh N.D."/>
            <person name="Abad J.P."/>
            <person name="Abt D.N."/>
            <person name="Adryan B."/>
            <person name="Aguade M."/>
            <person name="Akashi H."/>
            <person name="Anderson W.W."/>
            <person name="Aquadro C.F."/>
            <person name="Ardell D.H."/>
            <person name="Arguello R."/>
            <person name="Artieri C.G."/>
            <person name="Barbash D.A."/>
            <person name="Barker D."/>
            <person name="Barsanti P."/>
            <person name="Batterham P."/>
            <person name="Batzoglou S."/>
            <person name="Begun D."/>
            <person name="Bhutkar A."/>
            <person name="Blanco E."/>
            <person name="Bosak S.A."/>
            <person name="Bradley R.K."/>
            <person name="Brand A.D."/>
            <person name="Brent M.R."/>
            <person name="Brooks A.N."/>
            <person name="Brown R.H."/>
            <person name="Butlin R.K."/>
            <person name="Caggese C."/>
            <person name="Calvi B.R."/>
            <person name="Bernardo de Carvalho A."/>
            <person name="Caspi A."/>
            <person name="Castrezana S."/>
            <person name="Celniker S.E."/>
            <person name="Chang J.L."/>
            <person name="Chapple C."/>
            <person name="Chatterji S."/>
            <person name="Chinwalla A."/>
            <person name="Civetta A."/>
            <person name="Clifton S.W."/>
            <person name="Comeron J.M."/>
            <person name="Costello J.C."/>
            <person name="Coyne J.A."/>
            <person name="Daub J."/>
            <person name="David R.G."/>
            <person name="Delcher A.L."/>
            <person name="Delehaunty K."/>
            <person name="Do C.B."/>
            <person name="Ebling H."/>
            <person name="Edwards K."/>
            <person name="Eickbush T."/>
            <person name="Evans J.D."/>
            <person name="Filipski A."/>
            <person name="Findeiss S."/>
            <person name="Freyhult E."/>
            <person name="Fulton L."/>
            <person name="Fulton R."/>
            <person name="Garcia A.C."/>
            <person name="Gardiner A."/>
            <person name="Garfield D.A."/>
            <person name="Garvin B.E."/>
            <person name="Gibson G."/>
            <person name="Gilbert D."/>
            <person name="Gnerre S."/>
            <person name="Godfrey J."/>
            <person name="Good R."/>
            <person name="Gotea V."/>
            <person name="Gravely B."/>
            <person name="Greenberg A.J."/>
            <person name="Griffiths-Jones S."/>
            <person name="Gross S."/>
            <person name="Guigo R."/>
            <person name="Gustafson E.A."/>
            <person name="Haerty W."/>
            <person name="Hahn M.W."/>
            <person name="Halligan D.L."/>
            <person name="Halpern A.L."/>
            <person name="Halter G.M."/>
            <person name="Han M.V."/>
            <person name="Heger A."/>
            <person name="Hillier L."/>
            <person name="Hinrichs A.S."/>
            <person name="Holmes I."/>
            <person name="Hoskins R.A."/>
            <person name="Hubisz M.J."/>
            <person name="Hultmark D."/>
            <person name="Huntley M.A."/>
            <person name="Jaffe D.B."/>
            <person name="Jagadeeshan S."/>
            <person name="Jeck W.R."/>
            <person name="Johnson J."/>
            <person name="Jones C.D."/>
            <person name="Jordan W.C."/>
            <person name="Karpen G.H."/>
            <person name="Kataoka E."/>
            <person name="Keightley P.D."/>
            <person name="Kheradpour P."/>
            <person name="Kirkness E.F."/>
            <person name="Koerich L.B."/>
            <person name="Kristiansen K."/>
            <person name="Kudrna D."/>
            <person name="Kulathinal R.J."/>
            <person name="Kumar S."/>
            <person name="Kwok R."/>
            <person name="Lander E."/>
            <person name="Langley C.H."/>
            <person name="Lapoint R."/>
            <person name="Lazzaro B.P."/>
            <person name="Lee S.J."/>
            <person name="Levesque L."/>
            <person name="Li R."/>
            <person name="Lin C.F."/>
            <person name="Lin M.F."/>
            <person name="Lindblad-Toh K."/>
            <person name="Llopart A."/>
            <person name="Long M."/>
            <person name="Low L."/>
            <person name="Lozovsky E."/>
            <person name="Lu J."/>
            <person name="Luo M."/>
            <person name="Machado C.A."/>
            <person name="Makalowski W."/>
            <person name="Marzo M."/>
            <person name="Matsuda M."/>
            <person name="Matzkin L."/>
            <person name="McAllister B."/>
            <person name="McBride C.S."/>
            <person name="McKernan B."/>
            <person name="McKernan K."/>
            <person name="Mendez-Lago M."/>
            <person name="Minx P."/>
            <person name="Mollenhauer M.U."/>
            <person name="Montooth K."/>
            <person name="Mount S.M."/>
            <person name="Mu X."/>
            <person name="Myers E."/>
            <person name="Negre B."/>
            <person name="Newfeld S."/>
            <person name="Nielsen R."/>
            <person name="Noor M.A."/>
            <person name="O'Grady P."/>
            <person name="Pachter L."/>
            <person name="Papaceit M."/>
            <person name="Parisi M.J."/>
            <person name="Parisi M."/>
            <person name="Parts L."/>
            <person name="Pedersen J.S."/>
            <person name="Pesole G."/>
            <person name="Phillippy A.M."/>
            <person name="Ponting C.P."/>
            <person name="Pop M."/>
            <person name="Porcelli D."/>
            <person name="Powell J.R."/>
            <person name="Prohaska S."/>
            <person name="Pruitt K."/>
            <person name="Puig M."/>
            <person name="Quesneville H."/>
            <person name="Ram K.R."/>
            <person name="Rand D."/>
            <person name="Rasmussen M.D."/>
            <person name="Reed L.K."/>
            <person name="Reenan R."/>
            <person name="Reily A."/>
            <person name="Remington K.A."/>
            <person name="Rieger T.T."/>
            <person name="Ritchie M.G."/>
            <person name="Robin C."/>
            <person name="Rogers Y.H."/>
            <person name="Rohde C."/>
            <person name="Rozas J."/>
            <person name="Rubenfield M.J."/>
            <person name="Ruiz A."/>
            <person name="Russo S."/>
            <person name="Salzberg S.L."/>
            <person name="Sanchez-Gracia A."/>
            <person name="Saranga D.J."/>
            <person name="Sato H."/>
            <person name="Schaeffer S.W."/>
            <person name="Schatz M.C."/>
            <person name="Schlenke T."/>
            <person name="Schwartz R."/>
            <person name="Segarra C."/>
            <person name="Singh R.S."/>
            <person name="Sirot L."/>
            <person name="Sirota M."/>
            <person name="Sisneros N.B."/>
            <person name="Smith C.D."/>
            <person name="Smith T.F."/>
            <person name="Spieth J."/>
            <person name="Stage D.E."/>
            <person name="Stark A."/>
            <person name="Stephan W."/>
            <person name="Strausberg R.L."/>
            <person name="Strempel S."/>
            <person name="Sturgill D."/>
            <person name="Sutton G."/>
            <person name="Sutton G.G."/>
            <person name="Tao W."/>
            <person name="Teichmann S."/>
            <person name="Tobari Y.N."/>
            <person name="Tomimura Y."/>
            <person name="Tsolas J.M."/>
            <person name="Valente V.L."/>
            <person name="Venter E."/>
            <person name="Venter J.C."/>
            <person name="Vicario S."/>
            <person name="Vieira F.G."/>
            <person name="Vilella A.J."/>
            <person name="Villasante A."/>
            <person name="Walenz B."/>
            <person name="Wang J."/>
            <person name="Wasserman M."/>
            <person name="Watts T."/>
            <person name="Wilson D."/>
            <person name="Wilson R.K."/>
            <person name="Wing R.A."/>
            <person name="Wolfner M.F."/>
            <person name="Wong A."/>
            <person name="Wong G.K."/>
            <person name="Wu C.I."/>
            <person name="Wu G."/>
            <person name="Yamamoto D."/>
            <person name="Yang H.P."/>
            <person name="Yang S.P."/>
            <person name="Yorke J.A."/>
            <person name="Yoshida K."/>
            <person name="Zdobnov E."/>
            <person name="Zhang P."/>
            <person name="Zhang Y."/>
            <person name="Zimin A.V."/>
            <person name="Baldwin J."/>
            <person name="Abdouelleil A."/>
            <person name="Abdulkadir J."/>
            <person name="Abebe A."/>
            <person name="Abera B."/>
            <person name="Abreu J."/>
            <person name="Acer S.C."/>
            <person name="Aftuck L."/>
            <person name="Alexander A."/>
            <person name="An P."/>
            <person name="Anderson E."/>
            <person name="Anderson S."/>
            <person name="Arachi H."/>
            <person name="Azer M."/>
            <person name="Bachantsang P."/>
            <person name="Barry A."/>
            <person name="Bayul T."/>
            <person name="Berlin A."/>
            <person name="Bessette D."/>
            <person name="Bloom T."/>
            <person name="Blye J."/>
            <person name="Boguslavskiy L."/>
            <person name="Bonnet C."/>
            <person name="Boukhgalter B."/>
            <person name="Bourzgui I."/>
            <person name="Brown A."/>
            <person name="Cahill P."/>
            <person name="Channer S."/>
            <person name="Cheshatsang Y."/>
            <person name="Chuda L."/>
            <person name="Citroen M."/>
            <person name="Collymore A."/>
            <person name="Cooke P."/>
            <person name="Costello M."/>
            <person name="D'Aco K."/>
            <person name="Daza R."/>
            <person name="De Haan G."/>
            <person name="DeGray S."/>
            <person name="DeMaso C."/>
            <person name="Dhargay N."/>
            <person name="Dooley K."/>
            <person name="Dooley E."/>
            <person name="Doricent M."/>
            <person name="Dorje P."/>
            <person name="Dorjee K."/>
            <person name="Dupes A."/>
            <person name="Elong R."/>
            <person name="Falk J."/>
            <person name="Farina A."/>
            <person name="Faro S."/>
            <person name="Ferguson D."/>
            <person name="Fisher S."/>
            <person name="Foley C.D."/>
            <person name="Franke A."/>
            <person name="Friedrich D."/>
            <person name="Gadbois L."/>
            <person name="Gearin G."/>
            <person name="Gearin C.R."/>
            <person name="Giannoukos G."/>
            <person name="Goode T."/>
            <person name="Graham J."/>
            <person name="Grandbois E."/>
            <person name="Grewal S."/>
            <person name="Gyaltsen K."/>
            <person name="Hafez N."/>
            <person name="Hagos B."/>
            <person name="Hall J."/>
            <person name="Henson C."/>
            <person name="Hollinger A."/>
            <person name="Honan T."/>
            <person name="Huard M.D."/>
            <person name="Hughes L."/>
            <person name="Hurhula B."/>
            <person name="Husby M.E."/>
            <person name="Kamat A."/>
            <person name="Kanga B."/>
            <person name="Kashin S."/>
            <person name="Khazanovich D."/>
            <person name="Kisner P."/>
            <person name="Lance K."/>
            <person name="Lara M."/>
            <person name="Lee W."/>
            <person name="Lennon N."/>
            <person name="Letendre F."/>
            <person name="LeVine R."/>
            <person name="Lipovsky A."/>
            <person name="Liu X."/>
            <person name="Liu J."/>
            <person name="Liu S."/>
            <person name="Lokyitsang T."/>
            <person name="Lokyitsang Y."/>
            <person name="Lubonja R."/>
            <person name="Lui A."/>
            <person name="MacDonald P."/>
            <person name="Magnisalis V."/>
            <person name="Maru K."/>
            <person name="Matthews C."/>
            <person name="McCusker W."/>
            <person name="McDonough S."/>
            <person name="Mehta T."/>
            <person name="Meldrim J."/>
            <person name="Meneus L."/>
            <person name="Mihai O."/>
            <person name="Mihalev A."/>
            <person name="Mihova T."/>
            <person name="Mittelman R."/>
            <person name="Mlenga V."/>
            <person name="Montmayeur A."/>
            <person name="Mulrain L."/>
            <person name="Navidi A."/>
            <person name="Naylor J."/>
            <person name="Negash T."/>
            <person name="Nguyen T."/>
            <person name="Nguyen N."/>
            <person name="Nicol R."/>
            <person name="Norbu C."/>
            <person name="Norbu N."/>
            <person name="Novod N."/>
            <person name="O'Neill B."/>
            <person name="Osman S."/>
            <person name="Markiewicz E."/>
            <person name="Oyono O.L."/>
            <person name="Patti C."/>
            <person name="Phunkhang P."/>
            <person name="Pierre F."/>
            <person name="Priest M."/>
            <person name="Raghuraman S."/>
            <person name="Rege F."/>
            <person name="Reyes R."/>
            <person name="Rise C."/>
            <person name="Rogov P."/>
            <person name="Ross K."/>
            <person name="Ryan E."/>
            <person name="Settipalli S."/>
            <person name="Shea T."/>
            <person name="Sherpa N."/>
            <person name="Shi L."/>
            <person name="Shih D."/>
            <person name="Sparrow T."/>
            <person name="Spaulding J."/>
            <person name="Stalker J."/>
            <person name="Stange-Thomann N."/>
            <person name="Stavropoulos S."/>
            <person name="Stone C."/>
            <person name="Strader C."/>
            <person name="Tesfaye S."/>
            <person name="Thomson T."/>
            <person name="Thoulutsang Y."/>
            <person name="Thoulutsang D."/>
            <person name="Topham K."/>
            <person name="Topping I."/>
            <person name="Tsamla T."/>
            <person name="Vassiliev H."/>
            <person name="Vo A."/>
            <person name="Wangchuk T."/>
            <person name="Wangdi T."/>
            <person name="Weiand M."/>
            <person name="Wilkinson J."/>
            <person name="Wilson A."/>
            <person name="Yadav S."/>
            <person name="Young G."/>
            <person name="Yu Q."/>
            <person name="Zembek L."/>
            <person name="Zhong D."/>
            <person name="Zimmer A."/>
            <person name="Zwirko Z."/>
            <person name="Jaffe D.B."/>
            <person name="Alvarez P."/>
            <person name="Brockman W."/>
            <person name="Butler J."/>
            <person name="Chin C."/>
            <person name="Gnerre S."/>
            <person name="Grabherr M."/>
            <person name="Kleber M."/>
            <person name="Mauceli E."/>
            <person name="MacCallum I."/>
        </authorList>
    </citation>
    <scope>NUCLEOTIDE SEQUENCE [LARGE SCALE GENOMIC DNA]</scope>
    <source>
        <strain evidence="2">MSH-3 / Tucson 14011-0111.49</strain>
    </source>
</reference>
<dbReference type="Proteomes" id="UP000008744">
    <property type="component" value="Unassembled WGS sequence"/>
</dbReference>
<protein>
    <submittedName>
        <fullName evidence="1">GL15169</fullName>
    </submittedName>
</protein>
<keyword evidence="2" id="KW-1185">Reference proteome</keyword>
<accession>B4H3P4</accession>
<dbReference type="PhylomeDB" id="B4H3P4"/>
<dbReference type="AlphaFoldDB" id="B4H3P4"/>
<evidence type="ECO:0000313" key="2">
    <source>
        <dbReference type="Proteomes" id="UP000008744"/>
    </source>
</evidence>
<organism evidence="2">
    <name type="scientific">Drosophila persimilis</name>
    <name type="common">Fruit fly</name>
    <dbReference type="NCBI Taxonomy" id="7234"/>
    <lineage>
        <taxon>Eukaryota</taxon>
        <taxon>Metazoa</taxon>
        <taxon>Ecdysozoa</taxon>
        <taxon>Arthropoda</taxon>
        <taxon>Hexapoda</taxon>
        <taxon>Insecta</taxon>
        <taxon>Pterygota</taxon>
        <taxon>Neoptera</taxon>
        <taxon>Endopterygota</taxon>
        <taxon>Diptera</taxon>
        <taxon>Brachycera</taxon>
        <taxon>Muscomorpha</taxon>
        <taxon>Ephydroidea</taxon>
        <taxon>Drosophilidae</taxon>
        <taxon>Drosophila</taxon>
        <taxon>Sophophora</taxon>
    </lineage>
</organism>
<sequence length="170" mass="19201">MPRKLIDLRPIFGSIANLLEKSKEAIVKGIIDFHHIDLAITDSMLNEPIGAALMQSNQTYDDVISEDFFKLIGLGTFGGISWNTDLDFYGTRKSTALVFLNRHVSLSFPRSYSPSMIEVRSLHINRKREPLPKDIEESIKGANRYGVTMNYEELTAPMPMVAIERLVKSL</sequence>
<gene>
    <name evidence="1" type="primary">Dper\GL15169</name>
    <name evidence="1" type="ORF">Dper_GL15169</name>
</gene>
<name>B4H3P4_DROPE</name>
<proteinExistence type="predicted"/>
<dbReference type="SUPFAM" id="SSF53756">
    <property type="entry name" value="UDP-Glycosyltransferase/glycogen phosphorylase"/>
    <property type="match status" value="1"/>
</dbReference>
<evidence type="ECO:0000313" key="1">
    <source>
        <dbReference type="EMBL" id="EDW30995.1"/>
    </source>
</evidence>
<dbReference type="HOGENOM" id="CLU_1572270_0_0_1"/>